<gene>
    <name evidence="2" type="ORF">DYI28_05190</name>
    <name evidence="1" type="ORF">F3B98_06140</name>
</gene>
<sequence length="75" mass="8203">MAANPQCIGNCRICTVLGACPADTLVCEDCGEEIEPGEEIELEVETYERGRHGTKIITVCARCYESLYQGGNDNF</sequence>
<accession>A0A139L5V4</accession>
<dbReference type="RefSeq" id="WP_032845392.1">
    <property type="nucleotide sequence ID" value="NZ_CAXTIO010000001.1"/>
</dbReference>
<reference evidence="3" key="1">
    <citation type="journal article" date="2018" name="J. Anim. Genet.">
        <title>Acquired interbacterial defense systems protect against interspecies antagonism in the human gut microbiome.</title>
        <authorList>
            <person name="Ross B.D."/>
            <person name="Verster A.J."/>
            <person name="Radey M.C."/>
            <person name="Schmidtke D.T."/>
            <person name="Pope C.E."/>
            <person name="Hoffman L.R."/>
            <person name="Hajjar A."/>
            <person name="Peterson S.B."/>
            <person name="Borenstein E."/>
            <person name="Mougous J."/>
        </authorList>
    </citation>
    <scope>NUCLEOTIDE SEQUENCE [LARGE SCALE GENOMIC DNA]</scope>
    <source>
        <strain evidence="3">3725 D1 iv</strain>
    </source>
</reference>
<organism evidence="1 4">
    <name type="scientific">Bacteroides ovatus</name>
    <dbReference type="NCBI Taxonomy" id="28116"/>
    <lineage>
        <taxon>Bacteria</taxon>
        <taxon>Pseudomonadati</taxon>
        <taxon>Bacteroidota</taxon>
        <taxon>Bacteroidia</taxon>
        <taxon>Bacteroidales</taxon>
        <taxon>Bacteroidaceae</taxon>
        <taxon>Bacteroides</taxon>
    </lineage>
</organism>
<dbReference type="Proteomes" id="UP000318823">
    <property type="component" value="Chromosome"/>
</dbReference>
<dbReference type="EMBL" id="VWFO01000006">
    <property type="protein sequence ID" value="KAA4665214.1"/>
    <property type="molecule type" value="Genomic_DNA"/>
</dbReference>
<reference evidence="2" key="2">
    <citation type="journal article" date="2018" name="Nature">
        <title>Human gut bacteria contain acquired interbacterial defence systems.</title>
        <authorList>
            <person name="Ross B.D."/>
            <person name="Verster A.J."/>
            <person name="Radey M.C."/>
            <person name="Schmidtke D.T."/>
            <person name="Pope C.E."/>
            <person name="Hoffman L.R."/>
            <person name="Hajjar A."/>
            <person name="Peterson S.B."/>
            <person name="Borenstein E."/>
            <person name="Mougous J."/>
        </authorList>
    </citation>
    <scope>NUCLEOTIDE SEQUENCE</scope>
    <source>
        <strain evidence="2">3725 D1 iv</strain>
    </source>
</reference>
<evidence type="ECO:0000313" key="3">
    <source>
        <dbReference type="Proteomes" id="UP000318823"/>
    </source>
</evidence>
<proteinExistence type="predicted"/>
<protein>
    <submittedName>
        <fullName evidence="1">Uncharacterized protein</fullName>
    </submittedName>
</protein>
<dbReference type="Proteomes" id="UP000435985">
    <property type="component" value="Unassembled WGS sequence"/>
</dbReference>
<name>A0A139L5V4_BACOV</name>
<reference evidence="1 4" key="3">
    <citation type="journal article" date="2019" name="Nat. Med.">
        <title>A library of human gut bacterial isolates paired with longitudinal multiomics data enables mechanistic microbiome research.</title>
        <authorList>
            <person name="Poyet M."/>
            <person name="Groussin M."/>
            <person name="Gibbons S.M."/>
            <person name="Avila-Pacheco J."/>
            <person name="Jiang X."/>
            <person name="Kearney S.M."/>
            <person name="Perrotta A.R."/>
            <person name="Berdy B."/>
            <person name="Zhao S."/>
            <person name="Lieberman T.D."/>
            <person name="Swanson P.K."/>
            <person name="Smith M."/>
            <person name="Roesemann S."/>
            <person name="Alexander J.E."/>
            <person name="Rich S.A."/>
            <person name="Livny J."/>
            <person name="Vlamakis H."/>
            <person name="Clish C."/>
            <person name="Bullock K."/>
            <person name="Deik A."/>
            <person name="Scott J."/>
            <person name="Pierce K.A."/>
            <person name="Xavier R.J."/>
            <person name="Alm E.J."/>
        </authorList>
    </citation>
    <scope>NUCLEOTIDE SEQUENCE [LARGE SCALE GENOMIC DNA]</scope>
    <source>
        <strain evidence="1 4">BIOML-A14</strain>
    </source>
</reference>
<evidence type="ECO:0000313" key="4">
    <source>
        <dbReference type="Proteomes" id="UP000435985"/>
    </source>
</evidence>
<dbReference type="EMBL" id="CP041395">
    <property type="protein sequence ID" value="QDM08152.1"/>
    <property type="molecule type" value="Genomic_DNA"/>
</dbReference>
<evidence type="ECO:0000313" key="2">
    <source>
        <dbReference type="EMBL" id="QDM08152.1"/>
    </source>
</evidence>
<evidence type="ECO:0000313" key="1">
    <source>
        <dbReference type="EMBL" id="KAA4665214.1"/>
    </source>
</evidence>
<dbReference type="AlphaFoldDB" id="A0A139L5V4"/>
<reference evidence="2" key="4">
    <citation type="submission" date="2019-07" db="EMBL/GenBank/DDBJ databases">
        <authorList>
            <person name="Ross B.D."/>
            <person name="Verster A.J."/>
            <person name="Radey M.C."/>
            <person name="Schmidtke D.T."/>
            <person name="Pope C.E."/>
            <person name="Hoffman L.R."/>
            <person name="Hajjar A."/>
            <person name="Peterson S.B."/>
            <person name="Borenstein E."/>
            <person name="Mougous J.D."/>
        </authorList>
    </citation>
    <scope>NUCLEOTIDE SEQUENCE</scope>
    <source>
        <strain evidence="2">3725 D1 iv</strain>
    </source>
</reference>